<keyword evidence="9" id="KW-1185">Reference proteome</keyword>
<feature type="domain" description="Core-binding (CB)" evidence="7">
    <location>
        <begin position="67"/>
        <end position="141"/>
    </location>
</feature>
<dbReference type="AlphaFoldDB" id="A0A9X1SND5"/>
<dbReference type="PANTHER" id="PTHR30349:SF41">
    <property type="entry name" value="INTEGRASE_RECOMBINASE PROTEIN MJ0367-RELATED"/>
    <property type="match status" value="1"/>
</dbReference>
<keyword evidence="2" id="KW-0229">DNA integration</keyword>
<evidence type="ECO:0000256" key="6">
    <source>
        <dbReference type="SAM" id="MobiDB-lite"/>
    </source>
</evidence>
<evidence type="ECO:0000256" key="3">
    <source>
        <dbReference type="ARBA" id="ARBA00023125"/>
    </source>
</evidence>
<dbReference type="InterPro" id="IPR013762">
    <property type="entry name" value="Integrase-like_cat_sf"/>
</dbReference>
<dbReference type="Pfam" id="PF00589">
    <property type="entry name" value="Phage_integrase"/>
    <property type="match status" value="1"/>
</dbReference>
<comment type="caution">
    <text evidence="8">The sequence shown here is derived from an EMBL/GenBank/DDBJ whole genome shotgun (WGS) entry which is preliminary data.</text>
</comment>
<feature type="compositionally biased region" description="Low complexity" evidence="6">
    <location>
        <begin position="328"/>
        <end position="340"/>
    </location>
</feature>
<keyword evidence="4" id="KW-0233">DNA recombination</keyword>
<sequence length="340" mass="38601">MAGKRKNPAHNDLPVRVYRGKSKYEFHPPAGGSISLCPLDATVPEIWLAYHKHNEKKEDVLSVASMMDGFFASQDFSELAQDTKDDYRKYAKRLNKVFGKMSADSVLRSHIRKYLDLRGVRSKVQANREKSFLSRSYRWAIDLGMLEVNPCKGVRQFKEAIRERYVTDEEYQAVYSVAPTIVKVAMELSYLCCARQGDILSLTKAQLMEAGIFIRQGKTGKKQIKAWSDRLRSAIELASTLPLVNDVISMYVIHQRRGQRYTRDGFNSSWATAREVAAMTYPELSFNFTFHDLKAKGISDLEGSLSEKQAISGHKTPSQTARYDRKTQVVPVVGGQQRRG</sequence>
<keyword evidence="3 5" id="KW-0238">DNA-binding</keyword>
<dbReference type="GO" id="GO:0015074">
    <property type="term" value="P:DNA integration"/>
    <property type="evidence" value="ECO:0007669"/>
    <property type="project" value="UniProtKB-KW"/>
</dbReference>
<evidence type="ECO:0000313" key="9">
    <source>
        <dbReference type="Proteomes" id="UP001139171"/>
    </source>
</evidence>
<gene>
    <name evidence="8" type="ORF">LPW36_02175</name>
</gene>
<dbReference type="SUPFAM" id="SSF56349">
    <property type="entry name" value="DNA breaking-rejoining enzymes"/>
    <property type="match status" value="1"/>
</dbReference>
<dbReference type="InterPro" id="IPR002104">
    <property type="entry name" value="Integrase_catalytic"/>
</dbReference>
<dbReference type="PROSITE" id="PS51900">
    <property type="entry name" value="CB"/>
    <property type="match status" value="1"/>
</dbReference>
<dbReference type="InterPro" id="IPR010998">
    <property type="entry name" value="Integrase_recombinase_N"/>
</dbReference>
<feature type="region of interest" description="Disordered" evidence="6">
    <location>
        <begin position="308"/>
        <end position="340"/>
    </location>
</feature>
<proteinExistence type="inferred from homology"/>
<dbReference type="InterPro" id="IPR050090">
    <property type="entry name" value="Tyrosine_recombinase_XerCD"/>
</dbReference>
<dbReference type="GO" id="GO:0006310">
    <property type="term" value="P:DNA recombination"/>
    <property type="evidence" value="ECO:0007669"/>
    <property type="project" value="UniProtKB-KW"/>
</dbReference>
<evidence type="ECO:0000313" key="8">
    <source>
        <dbReference type="EMBL" id="MCD1124852.1"/>
    </source>
</evidence>
<dbReference type="GO" id="GO:0003677">
    <property type="term" value="F:DNA binding"/>
    <property type="evidence" value="ECO:0007669"/>
    <property type="project" value="UniProtKB-UniRule"/>
</dbReference>
<evidence type="ECO:0000256" key="1">
    <source>
        <dbReference type="ARBA" id="ARBA00008857"/>
    </source>
</evidence>
<evidence type="ECO:0000256" key="5">
    <source>
        <dbReference type="PROSITE-ProRule" id="PRU01248"/>
    </source>
</evidence>
<dbReference type="EMBL" id="JAJNAG010000002">
    <property type="protein sequence ID" value="MCD1124852.1"/>
    <property type="molecule type" value="Genomic_DNA"/>
</dbReference>
<accession>A0A9X1SND5</accession>
<dbReference type="Gene3D" id="1.10.150.130">
    <property type="match status" value="1"/>
</dbReference>
<evidence type="ECO:0000256" key="2">
    <source>
        <dbReference type="ARBA" id="ARBA00022908"/>
    </source>
</evidence>
<protein>
    <submittedName>
        <fullName evidence="8">Tyrosine-type recombinase/integrase</fullName>
    </submittedName>
</protein>
<evidence type="ECO:0000259" key="7">
    <source>
        <dbReference type="PROSITE" id="PS51900"/>
    </source>
</evidence>
<dbReference type="InterPro" id="IPR011010">
    <property type="entry name" value="DNA_brk_join_enz"/>
</dbReference>
<evidence type="ECO:0000256" key="4">
    <source>
        <dbReference type="ARBA" id="ARBA00023172"/>
    </source>
</evidence>
<dbReference type="PANTHER" id="PTHR30349">
    <property type="entry name" value="PHAGE INTEGRASE-RELATED"/>
    <property type="match status" value="1"/>
</dbReference>
<comment type="similarity">
    <text evidence="1">Belongs to the 'phage' integrase family.</text>
</comment>
<dbReference type="Gene3D" id="1.10.443.10">
    <property type="entry name" value="Intergrase catalytic core"/>
    <property type="match status" value="1"/>
</dbReference>
<dbReference type="InterPro" id="IPR044068">
    <property type="entry name" value="CB"/>
</dbReference>
<dbReference type="RefSeq" id="WP_230607860.1">
    <property type="nucleotide sequence ID" value="NZ_JAJNAG010000002.1"/>
</dbReference>
<dbReference type="Proteomes" id="UP001139171">
    <property type="component" value="Unassembled WGS sequence"/>
</dbReference>
<organism evidence="8 9">
    <name type="scientific">Limnobaculum eriocheiris</name>
    <dbReference type="NCBI Taxonomy" id="2897391"/>
    <lineage>
        <taxon>Bacteria</taxon>
        <taxon>Pseudomonadati</taxon>
        <taxon>Pseudomonadota</taxon>
        <taxon>Gammaproteobacteria</taxon>
        <taxon>Enterobacterales</taxon>
        <taxon>Budviciaceae</taxon>
        <taxon>Limnobaculum</taxon>
    </lineage>
</organism>
<name>A0A9X1SND5_9GAMM</name>
<reference evidence="8" key="1">
    <citation type="submission" date="2021-11" db="EMBL/GenBank/DDBJ databases">
        <title>Jinshanibacter sp. isolated from one year old Eriocheir sinensis.</title>
        <authorList>
            <person name="Li J.-Y."/>
            <person name="He W."/>
            <person name="Gao T.-H."/>
        </authorList>
    </citation>
    <scope>NUCLEOTIDE SEQUENCE</scope>
    <source>
        <strain evidence="8">LJY008</strain>
    </source>
</reference>